<gene>
    <name evidence="1" type="ORF">JJQ60_21130</name>
</gene>
<dbReference type="RefSeq" id="WP_201924582.1">
    <property type="nucleotide sequence ID" value="NZ_BAABAX010000013.1"/>
</dbReference>
<dbReference type="EMBL" id="JAERQJ010000017">
    <property type="protein sequence ID" value="MBL0686044.1"/>
    <property type="molecule type" value="Genomic_DNA"/>
</dbReference>
<name>A0A937A896_9FLAO</name>
<keyword evidence="2" id="KW-1185">Reference proteome</keyword>
<evidence type="ECO:0000313" key="1">
    <source>
        <dbReference type="EMBL" id="MBL0686044.1"/>
    </source>
</evidence>
<organism evidence="1 2">
    <name type="scientific">Aquimarina mytili</name>
    <dbReference type="NCBI Taxonomy" id="874423"/>
    <lineage>
        <taxon>Bacteria</taxon>
        <taxon>Pseudomonadati</taxon>
        <taxon>Bacteroidota</taxon>
        <taxon>Flavobacteriia</taxon>
        <taxon>Flavobacteriales</taxon>
        <taxon>Flavobacteriaceae</taxon>
        <taxon>Aquimarina</taxon>
    </lineage>
</organism>
<sequence length="99" mass="11757">MKNKTRFGFVTKSKTLLGRIGDIIYNTIDAYNNDEIYIDFENVKAAFAENLKQFKNNPELIDIDEFSANYVFARHMDEPNTVKEQKYLQVREYLNRKHT</sequence>
<reference evidence="1" key="1">
    <citation type="submission" date="2021-01" db="EMBL/GenBank/DDBJ databases">
        <authorList>
            <person name="Zhong Y.L."/>
        </authorList>
    </citation>
    <scope>NUCLEOTIDE SEQUENCE</scope>
    <source>
        <strain evidence="1">KCTC 23302</strain>
    </source>
</reference>
<dbReference type="AlphaFoldDB" id="A0A937A896"/>
<evidence type="ECO:0000313" key="2">
    <source>
        <dbReference type="Proteomes" id="UP000651057"/>
    </source>
</evidence>
<accession>A0A937A896</accession>
<dbReference type="Proteomes" id="UP000651057">
    <property type="component" value="Unassembled WGS sequence"/>
</dbReference>
<comment type="caution">
    <text evidence="1">The sequence shown here is derived from an EMBL/GenBank/DDBJ whole genome shotgun (WGS) entry which is preliminary data.</text>
</comment>
<protein>
    <submittedName>
        <fullName evidence="1">Uncharacterized protein</fullName>
    </submittedName>
</protein>
<proteinExistence type="predicted"/>